<dbReference type="GO" id="GO:0016705">
    <property type="term" value="F:oxidoreductase activity, acting on paired donors, with incorporation or reduction of molecular oxygen"/>
    <property type="evidence" value="ECO:0007669"/>
    <property type="project" value="InterPro"/>
</dbReference>
<evidence type="ECO:0000256" key="1">
    <source>
        <dbReference type="ARBA" id="ARBA00001971"/>
    </source>
</evidence>
<evidence type="ECO:0008006" key="11">
    <source>
        <dbReference type="Google" id="ProtNLM"/>
    </source>
</evidence>
<dbReference type="GO" id="GO:0004497">
    <property type="term" value="F:monooxygenase activity"/>
    <property type="evidence" value="ECO:0007669"/>
    <property type="project" value="UniProtKB-KW"/>
</dbReference>
<evidence type="ECO:0000256" key="6">
    <source>
        <dbReference type="ARBA" id="ARBA00023004"/>
    </source>
</evidence>
<comment type="cofactor">
    <cofactor evidence="1">
        <name>heme</name>
        <dbReference type="ChEBI" id="CHEBI:30413"/>
    </cofactor>
</comment>
<evidence type="ECO:0000256" key="3">
    <source>
        <dbReference type="ARBA" id="ARBA00022617"/>
    </source>
</evidence>
<dbReference type="PRINTS" id="PR00385">
    <property type="entry name" value="P450"/>
</dbReference>
<dbReference type="AlphaFoldDB" id="A0A291RGR7"/>
<evidence type="ECO:0000256" key="2">
    <source>
        <dbReference type="ARBA" id="ARBA00010617"/>
    </source>
</evidence>
<dbReference type="PRINTS" id="PR00359">
    <property type="entry name" value="BP450"/>
</dbReference>
<name>A0A291RGR7_9NOCA</name>
<evidence type="ECO:0000313" key="10">
    <source>
        <dbReference type="Proteomes" id="UP000221961"/>
    </source>
</evidence>
<dbReference type="InterPro" id="IPR002397">
    <property type="entry name" value="Cyt_P450_B"/>
</dbReference>
<evidence type="ECO:0000256" key="7">
    <source>
        <dbReference type="ARBA" id="ARBA00023033"/>
    </source>
</evidence>
<keyword evidence="6 8" id="KW-0408">Iron</keyword>
<dbReference type="PANTHER" id="PTHR46696:SF1">
    <property type="entry name" value="CYTOCHROME P450 YJIB-RELATED"/>
    <property type="match status" value="1"/>
</dbReference>
<keyword evidence="4 8" id="KW-0479">Metal-binding</keyword>
<accession>A0A291RGR7</accession>
<dbReference type="EMBL" id="CP023778">
    <property type="protein sequence ID" value="ATL66791.1"/>
    <property type="molecule type" value="Genomic_DNA"/>
</dbReference>
<gene>
    <name evidence="9" type="ORF">CRH09_11810</name>
</gene>
<comment type="similarity">
    <text evidence="2 8">Belongs to the cytochrome P450 family.</text>
</comment>
<dbReference type="FunFam" id="1.10.630.10:FF:000018">
    <property type="entry name" value="Cytochrome P450 monooxygenase"/>
    <property type="match status" value="1"/>
</dbReference>
<reference evidence="9 10" key="1">
    <citation type="submission" date="2017-10" db="EMBL/GenBank/DDBJ databases">
        <title>Comparative genomics between pathogenic Norcardia.</title>
        <authorList>
            <person name="Zeng L."/>
        </authorList>
    </citation>
    <scope>NUCLEOTIDE SEQUENCE [LARGE SCALE GENOMIC DNA]</scope>
    <source>
        <strain evidence="9 10">NC_YFY_NT001</strain>
    </source>
</reference>
<organism evidence="9 10">
    <name type="scientific">Nocardia terpenica</name>
    <dbReference type="NCBI Taxonomy" id="455432"/>
    <lineage>
        <taxon>Bacteria</taxon>
        <taxon>Bacillati</taxon>
        <taxon>Actinomycetota</taxon>
        <taxon>Actinomycetes</taxon>
        <taxon>Mycobacteriales</taxon>
        <taxon>Nocardiaceae</taxon>
        <taxon>Nocardia</taxon>
    </lineage>
</organism>
<dbReference type="InterPro" id="IPR017972">
    <property type="entry name" value="Cyt_P450_CS"/>
</dbReference>
<dbReference type="KEGG" id="ntp:CRH09_11810"/>
<dbReference type="SUPFAM" id="SSF48264">
    <property type="entry name" value="Cytochrome P450"/>
    <property type="match status" value="1"/>
</dbReference>
<evidence type="ECO:0000256" key="8">
    <source>
        <dbReference type="RuleBase" id="RU000461"/>
    </source>
</evidence>
<keyword evidence="7 8" id="KW-0503">Monooxygenase</keyword>
<evidence type="ECO:0000313" key="9">
    <source>
        <dbReference type="EMBL" id="ATL66791.1"/>
    </source>
</evidence>
<keyword evidence="3 8" id="KW-0349">Heme</keyword>
<dbReference type="Proteomes" id="UP000221961">
    <property type="component" value="Chromosome"/>
</dbReference>
<dbReference type="InterPro" id="IPR036396">
    <property type="entry name" value="Cyt_P450_sf"/>
</dbReference>
<dbReference type="GO" id="GO:0005506">
    <property type="term" value="F:iron ion binding"/>
    <property type="evidence" value="ECO:0007669"/>
    <property type="project" value="InterPro"/>
</dbReference>
<keyword evidence="5 8" id="KW-0560">Oxidoreductase</keyword>
<protein>
    <recommendedName>
        <fullName evidence="11">Cytochrome P450</fullName>
    </recommendedName>
</protein>
<dbReference type="PANTHER" id="PTHR46696">
    <property type="entry name" value="P450, PUTATIVE (EUROFUNG)-RELATED"/>
    <property type="match status" value="1"/>
</dbReference>
<sequence>MGVTTVQDVTFDDRYFQAPAAFVRQLAHQGPIHRFRAPHRVTGWMVTNYELAKTVLTHPAVIKTPATMVGLHSNGDPQTLRQRITHTLGSYMLTHMLATDPPDHDRLRRVVAEPFSPRAITERIPHITAIADKLIDDMDPAQPIDLIAALGVPLPVQIIAEIIGIPVRHSARIGRSSRVLGDVLSSGVNELNRAALDFSQIILTSLASRRLRRRDDLMSALVEGMRLGQLRLNETTSTIALLLIAGHETTTSLIANTVLNLLDNPTELNRARTDPKALEAIIDETLRIDPPQPTATLRITAEPITLGGQDIAAGEWIMVSLLAAGHDPHATDDPATFDSTRKPRRSLPFGHGIHYCLGAQLARTETRIAVTQLLTRYPNITLAADRQNLHWRRSIQFQRLETLPVTLH</sequence>
<dbReference type="InterPro" id="IPR001128">
    <property type="entry name" value="Cyt_P450"/>
</dbReference>
<evidence type="ECO:0000256" key="5">
    <source>
        <dbReference type="ARBA" id="ARBA00023002"/>
    </source>
</evidence>
<evidence type="ECO:0000256" key="4">
    <source>
        <dbReference type="ARBA" id="ARBA00022723"/>
    </source>
</evidence>
<dbReference type="GO" id="GO:0020037">
    <property type="term" value="F:heme binding"/>
    <property type="evidence" value="ECO:0007669"/>
    <property type="project" value="InterPro"/>
</dbReference>
<dbReference type="Gene3D" id="1.10.630.10">
    <property type="entry name" value="Cytochrome P450"/>
    <property type="match status" value="1"/>
</dbReference>
<proteinExistence type="inferred from homology"/>
<dbReference type="Pfam" id="PF00067">
    <property type="entry name" value="p450"/>
    <property type="match status" value="1"/>
</dbReference>
<dbReference type="PROSITE" id="PS00086">
    <property type="entry name" value="CYTOCHROME_P450"/>
    <property type="match status" value="1"/>
</dbReference>